<proteinExistence type="predicted"/>
<sequence length="136" mass="14142">GLKGLKSKAARADASTNGKKNTTIQDSHVVTHHTTNWPACGLSTAERTGSPVLHTLWSYVLGNQLKTKYMIVCFGTIVFSAAYPVCQVGCPEVFIACYSAAGYVLGATAGAMVPATNIACNASFGKSQGACVLVLL</sequence>
<evidence type="ECO:0000313" key="3">
    <source>
        <dbReference type="Proteomes" id="UP001213681"/>
    </source>
</evidence>
<dbReference type="Proteomes" id="UP001213681">
    <property type="component" value="Unassembled WGS sequence"/>
</dbReference>
<reference evidence="2" key="2">
    <citation type="journal article" date="2023" name="IMA Fungus">
        <title>Comparative genomic study of the Penicillium genus elucidates a diverse pangenome and 15 lateral gene transfer events.</title>
        <authorList>
            <person name="Petersen C."/>
            <person name="Sorensen T."/>
            <person name="Nielsen M.R."/>
            <person name="Sondergaard T.E."/>
            <person name="Sorensen J.L."/>
            <person name="Fitzpatrick D.A."/>
            <person name="Frisvad J.C."/>
            <person name="Nielsen K.L."/>
        </authorList>
    </citation>
    <scope>NUCLEOTIDE SEQUENCE</scope>
    <source>
        <strain evidence="2">IBT 16125</strain>
    </source>
</reference>
<feature type="non-terminal residue" evidence="2">
    <location>
        <position position="1"/>
    </location>
</feature>
<accession>A0AAD6G4C5</accession>
<comment type="caution">
    <text evidence="2">The sequence shown here is derived from an EMBL/GenBank/DDBJ whole genome shotgun (WGS) entry which is preliminary data.</text>
</comment>
<dbReference type="GeneID" id="81597430"/>
<name>A0AAD6G4C5_9EURO</name>
<dbReference type="PANTHER" id="PTHR37475:SF1">
    <property type="entry name" value="ZYGOTE-SPECIFIC PROTEIN"/>
    <property type="match status" value="1"/>
</dbReference>
<protein>
    <submittedName>
        <fullName evidence="2">Uncharacterized protein</fullName>
    </submittedName>
</protein>
<gene>
    <name evidence="2" type="ORF">N7458_003805</name>
</gene>
<reference evidence="2" key="1">
    <citation type="submission" date="2022-12" db="EMBL/GenBank/DDBJ databases">
        <authorList>
            <person name="Petersen C."/>
        </authorList>
    </citation>
    <scope>NUCLEOTIDE SEQUENCE</scope>
    <source>
        <strain evidence="2">IBT 16125</strain>
    </source>
</reference>
<dbReference type="EMBL" id="JAPVEA010000004">
    <property type="protein sequence ID" value="KAJ5455541.1"/>
    <property type="molecule type" value="Genomic_DNA"/>
</dbReference>
<evidence type="ECO:0000256" key="1">
    <source>
        <dbReference type="SAM" id="MobiDB-lite"/>
    </source>
</evidence>
<organism evidence="2 3">
    <name type="scientific">Penicillium daleae</name>
    <dbReference type="NCBI Taxonomy" id="63821"/>
    <lineage>
        <taxon>Eukaryota</taxon>
        <taxon>Fungi</taxon>
        <taxon>Dikarya</taxon>
        <taxon>Ascomycota</taxon>
        <taxon>Pezizomycotina</taxon>
        <taxon>Eurotiomycetes</taxon>
        <taxon>Eurotiomycetidae</taxon>
        <taxon>Eurotiales</taxon>
        <taxon>Aspergillaceae</taxon>
        <taxon>Penicillium</taxon>
    </lineage>
</organism>
<dbReference type="RefSeq" id="XP_056767914.1">
    <property type="nucleotide sequence ID" value="XM_056907187.1"/>
</dbReference>
<keyword evidence="3" id="KW-1185">Reference proteome</keyword>
<dbReference type="PANTHER" id="PTHR37475">
    <property type="entry name" value="ZYGOTE-SPECIFIC CLASS V COPY B GENE PROTEIN"/>
    <property type="match status" value="1"/>
</dbReference>
<feature type="region of interest" description="Disordered" evidence="1">
    <location>
        <begin position="1"/>
        <end position="21"/>
    </location>
</feature>
<dbReference type="AlphaFoldDB" id="A0AAD6G4C5"/>
<evidence type="ECO:0000313" key="2">
    <source>
        <dbReference type="EMBL" id="KAJ5455541.1"/>
    </source>
</evidence>